<keyword evidence="3" id="KW-1185">Reference proteome</keyword>
<reference evidence="2 3" key="1">
    <citation type="submission" date="2021-11" db="EMBL/GenBank/DDBJ databases">
        <title>Black yeast isolated from Biological Soil Crust.</title>
        <authorList>
            <person name="Kurbessoian T."/>
        </authorList>
    </citation>
    <scope>NUCLEOTIDE SEQUENCE [LARGE SCALE GENOMIC DNA]</scope>
    <source>
        <strain evidence="2 3">CCFEE 5522</strain>
    </source>
</reference>
<organism evidence="2 3">
    <name type="scientific">Oleoguttula mirabilis</name>
    <dbReference type="NCBI Taxonomy" id="1507867"/>
    <lineage>
        <taxon>Eukaryota</taxon>
        <taxon>Fungi</taxon>
        <taxon>Dikarya</taxon>
        <taxon>Ascomycota</taxon>
        <taxon>Pezizomycotina</taxon>
        <taxon>Dothideomycetes</taxon>
        <taxon>Dothideomycetidae</taxon>
        <taxon>Mycosphaerellales</taxon>
        <taxon>Teratosphaeriaceae</taxon>
        <taxon>Oleoguttula</taxon>
    </lineage>
</organism>
<evidence type="ECO:0000256" key="1">
    <source>
        <dbReference type="SAM" id="MobiDB-lite"/>
    </source>
</evidence>
<feature type="compositionally biased region" description="Basic and acidic residues" evidence="1">
    <location>
        <begin position="135"/>
        <end position="148"/>
    </location>
</feature>
<gene>
    <name evidence="2" type="ORF">LTR36_004802</name>
</gene>
<accession>A0AAV9JFW9</accession>
<dbReference type="Proteomes" id="UP001324427">
    <property type="component" value="Unassembled WGS sequence"/>
</dbReference>
<evidence type="ECO:0000313" key="3">
    <source>
        <dbReference type="Proteomes" id="UP001324427"/>
    </source>
</evidence>
<sequence length="523" mass="58304">MAACQALLVRWASSRSLSGRKLRTCSKSSGSTKTVVEAAIPRAVFWQQECLQPAVFLHGLQYNRHVLNEVHNIRNFASKPRGAPQADLSGVQSVIIVEIPGSDGIAQKNERVQGYHLRLVSIMAGTKRSAVEAPDSTRAEPKRARADKEEDEQDSVTIATPSSTSANKVFAIAELLENVLVHLPERSIFQVQRVSHAFKSGTESTKIKRALFLLPEPSTTPRYRWTFDFDRKTITEDAGEALGVRQTLAQDAVEQYQARRRRGMPEVFSAMPVKLNDLLVGSLLSSFGEQWGGKPYAHSIVDRSRSGFTTMSLALPAFTGEAQQRASNALRSMLISRPPATLATMKWRVRGRPTRDAAMVTLQSDTGITYGQILDSLVHARREINILMKMAVEVSVEQSILFLHDVIVPTDSEWEMMGQGKAFFGRGDESPTLVTDLNEVGGRGRTVWTVQLEDPAVERERQLAAQEQLRRVRRGAVPACKSRHQVCKINHDDFDMYGSGVPVRRMNHSNFDMYDDRVLAYKS</sequence>
<name>A0AAV9JFW9_9PEZI</name>
<comment type="caution">
    <text evidence="2">The sequence shown here is derived from an EMBL/GenBank/DDBJ whole genome shotgun (WGS) entry which is preliminary data.</text>
</comment>
<protein>
    <submittedName>
        <fullName evidence="2">Uncharacterized protein</fullName>
    </submittedName>
</protein>
<dbReference type="EMBL" id="JAVFHQ010000029">
    <property type="protein sequence ID" value="KAK4543769.1"/>
    <property type="molecule type" value="Genomic_DNA"/>
</dbReference>
<proteinExistence type="predicted"/>
<dbReference type="AlphaFoldDB" id="A0AAV9JFW9"/>
<feature type="region of interest" description="Disordered" evidence="1">
    <location>
        <begin position="130"/>
        <end position="160"/>
    </location>
</feature>
<evidence type="ECO:0000313" key="2">
    <source>
        <dbReference type="EMBL" id="KAK4543769.1"/>
    </source>
</evidence>